<gene>
    <name evidence="2" type="ORF">LY89DRAFT_678896</name>
</gene>
<dbReference type="EMBL" id="KQ947448">
    <property type="protein sequence ID" value="KUJ06347.1"/>
    <property type="molecule type" value="Genomic_DNA"/>
</dbReference>
<proteinExistence type="predicted"/>
<evidence type="ECO:0000313" key="2">
    <source>
        <dbReference type="EMBL" id="KUJ06347.1"/>
    </source>
</evidence>
<name>A0A132B3U8_MOLSC</name>
<protein>
    <submittedName>
        <fullName evidence="2">Uncharacterized protein</fullName>
    </submittedName>
</protein>
<dbReference type="KEGG" id="psco:LY89DRAFT_678896"/>
<keyword evidence="1" id="KW-1133">Transmembrane helix</keyword>
<dbReference type="Proteomes" id="UP000070700">
    <property type="component" value="Unassembled WGS sequence"/>
</dbReference>
<dbReference type="RefSeq" id="XP_018060702.1">
    <property type="nucleotide sequence ID" value="XM_018213777.1"/>
</dbReference>
<dbReference type="AlphaFoldDB" id="A0A132B3U8"/>
<dbReference type="GeneID" id="28823503"/>
<reference evidence="2 3" key="1">
    <citation type="submission" date="2015-10" db="EMBL/GenBank/DDBJ databases">
        <title>Full genome of DAOMC 229536 Phialocephala scopiformis, a fungal endophyte of spruce producing the potent anti-insectan compound rugulosin.</title>
        <authorList>
            <consortium name="DOE Joint Genome Institute"/>
            <person name="Walker A.K."/>
            <person name="Frasz S.L."/>
            <person name="Seifert K.A."/>
            <person name="Miller J.D."/>
            <person name="Mondo S.J."/>
            <person name="Labutti K."/>
            <person name="Lipzen A."/>
            <person name="Dockter R."/>
            <person name="Kennedy M."/>
            <person name="Grigoriev I.V."/>
            <person name="Spatafora J.W."/>
        </authorList>
    </citation>
    <scope>NUCLEOTIDE SEQUENCE [LARGE SCALE GENOMIC DNA]</scope>
    <source>
        <strain evidence="2 3">CBS 120377</strain>
    </source>
</reference>
<sequence length="402" mass="45150">MPTTTKPSNDIPIKSIEFDPPPPSLLTTAIQTIIFIFKHYKTGILLLNLFGAWAIYLASTSALDVSFFPCDPCATPSISTYLPDAIAQIAHARCAGARRYEAERRRKNEAWDRMLDLSYEVESCGSLHHAPSEQRRKGGFNITHLTTLYTTTQTSLDLLDLTETTELLPLNLGILLETTIPSYLTSLLTLRKEVLCALGSDLILTLKELQIHHSLTSSNSSSAMYKYALTTTRAFRSQFEETTSRTSTSLAKMISKLAEGETILSELETLLTLISDEISASQRRSSSVGEKVAQWYLGDSGSLSEWQKLYLRWEKAELVEAVFEVMHELKFAREAFEDFRVREGKGKEGGCGEVVDYEGWVGEVRWLIWAVREQENEIIDVMAGFEGGERRKVVKSARWPEG</sequence>
<keyword evidence="1" id="KW-0812">Transmembrane</keyword>
<accession>A0A132B3U8</accession>
<organism evidence="2 3">
    <name type="scientific">Mollisia scopiformis</name>
    <name type="common">Conifer needle endophyte fungus</name>
    <name type="synonym">Phialocephala scopiformis</name>
    <dbReference type="NCBI Taxonomy" id="149040"/>
    <lineage>
        <taxon>Eukaryota</taxon>
        <taxon>Fungi</taxon>
        <taxon>Dikarya</taxon>
        <taxon>Ascomycota</taxon>
        <taxon>Pezizomycotina</taxon>
        <taxon>Leotiomycetes</taxon>
        <taxon>Helotiales</taxon>
        <taxon>Mollisiaceae</taxon>
        <taxon>Mollisia</taxon>
    </lineage>
</organism>
<evidence type="ECO:0000256" key="1">
    <source>
        <dbReference type="SAM" id="Phobius"/>
    </source>
</evidence>
<feature type="transmembrane region" description="Helical" evidence="1">
    <location>
        <begin position="44"/>
        <end position="63"/>
    </location>
</feature>
<keyword evidence="1" id="KW-0472">Membrane</keyword>
<dbReference type="InParanoid" id="A0A132B3U8"/>
<keyword evidence="3" id="KW-1185">Reference proteome</keyword>
<evidence type="ECO:0000313" key="3">
    <source>
        <dbReference type="Proteomes" id="UP000070700"/>
    </source>
</evidence>